<feature type="region of interest" description="Disordered" evidence="1">
    <location>
        <begin position="46"/>
        <end position="79"/>
    </location>
</feature>
<reference evidence="2 3" key="1">
    <citation type="journal article" date="2019" name="Nat. Plants">
        <title>Genome sequencing of Musa balbisiana reveals subgenome evolution and function divergence in polyploid bananas.</title>
        <authorList>
            <person name="Yao X."/>
        </authorList>
    </citation>
    <scope>NUCLEOTIDE SEQUENCE [LARGE SCALE GENOMIC DNA]</scope>
    <source>
        <strain evidence="3">cv. DH-PKW</strain>
        <tissue evidence="2">Leaves</tissue>
    </source>
</reference>
<name>A0A4S8K884_MUSBA</name>
<gene>
    <name evidence="2" type="ORF">C4D60_Mb08t33020</name>
</gene>
<dbReference type="AlphaFoldDB" id="A0A4S8K884"/>
<dbReference type="Proteomes" id="UP000317650">
    <property type="component" value="Chromosome 8"/>
</dbReference>
<evidence type="ECO:0000256" key="1">
    <source>
        <dbReference type="SAM" id="MobiDB-lite"/>
    </source>
</evidence>
<organism evidence="2 3">
    <name type="scientific">Musa balbisiana</name>
    <name type="common">Banana</name>
    <dbReference type="NCBI Taxonomy" id="52838"/>
    <lineage>
        <taxon>Eukaryota</taxon>
        <taxon>Viridiplantae</taxon>
        <taxon>Streptophyta</taxon>
        <taxon>Embryophyta</taxon>
        <taxon>Tracheophyta</taxon>
        <taxon>Spermatophyta</taxon>
        <taxon>Magnoliopsida</taxon>
        <taxon>Liliopsida</taxon>
        <taxon>Zingiberales</taxon>
        <taxon>Musaceae</taxon>
        <taxon>Musa</taxon>
    </lineage>
</organism>
<dbReference type="EMBL" id="PYDT01000002">
    <property type="protein sequence ID" value="THU71200.1"/>
    <property type="molecule type" value="Genomic_DNA"/>
</dbReference>
<comment type="caution">
    <text evidence="2">The sequence shown here is derived from an EMBL/GenBank/DDBJ whole genome shotgun (WGS) entry which is preliminary data.</text>
</comment>
<sequence length="79" mass="8473">MVALRGTESGQIPLRYKKGSDGETYPQQRLGGFAKQDIRGHGVQLSSHVGMKPTSDKRGRCIPVGPHPGPMGQARPLGH</sequence>
<protein>
    <submittedName>
        <fullName evidence="2">Uncharacterized protein</fullName>
    </submittedName>
</protein>
<evidence type="ECO:0000313" key="2">
    <source>
        <dbReference type="EMBL" id="THU71200.1"/>
    </source>
</evidence>
<keyword evidence="3" id="KW-1185">Reference proteome</keyword>
<proteinExistence type="predicted"/>
<accession>A0A4S8K884</accession>
<feature type="region of interest" description="Disordered" evidence="1">
    <location>
        <begin position="1"/>
        <end position="24"/>
    </location>
</feature>
<evidence type="ECO:0000313" key="3">
    <source>
        <dbReference type="Proteomes" id="UP000317650"/>
    </source>
</evidence>